<feature type="region of interest" description="Disordered" evidence="1">
    <location>
        <begin position="1"/>
        <end position="43"/>
    </location>
</feature>
<evidence type="ECO:0000313" key="4">
    <source>
        <dbReference type="Proteomes" id="UP001295444"/>
    </source>
</evidence>
<gene>
    <name evidence="3" type="ORF">PECUL_23A048134</name>
</gene>
<sequence length="1370" mass="153390">MQINTYMKHKGGVKEKVAHQPVHDGLQEQGIMEPNEKSQDGPRQCLGLSTRQALSRLKEQLSSALAAHQQQKKSVGLWKGWRRSFLYHANRSSCFHWPGAALMLLATLLLLCCHGSQPEGSQGSEIGNACALFLLIFLDLFLMRRLEMLKENEVEGRLMRIIAGIDDVLSSVYEPIWEDSLYPDLYMPTAHSWSLHWAYRDGRLVNLPVSLLVDGDVIALRPGQESFASLRGMKDDEHIVLEPGDLFPPFSPPPSPHAEGKKVPHDPQQHHLFRILKTPVMDNVRNWLDQALTHPVTALDNERFTVQSVMLIYAVPSIAITFLVVNVLRLLFHTPGIPPALYAVLQLQVNAVLPVLPLLFPVMWILVMALGEARVLAQMSKTSPSALIAKFSEDTLSSYTETVSAQEMLRCMCSHFMRVLVGRSDTLPYTSSLLHGLGSVTVLCCVDKQGVLSWPNPSPETVLFFSGRADHATDRHEDCTDQMSLRSYCQAELDDEPQEMVALLANTEILQLVNEQEIAERPGDPNKLPETQRKEHIRHKHASGSNVSFSQDAGGQLNSEVDDYVCDCHLEMLRLSQDQQNPQSIQFDESNWQFHLSSLKPIGLNVLLNLCNPGVTTTLCRFSDHLRHIALQETHCSVLPGHIPWGLCDFSRLIGFTPGAKDLFKLQNHVALYHHPSDETAKETMLTKFPAATKHRPLLSHMISLFVRDVTTNTEQMLSHGTADIILEACTDFWDGADIYPLSGSDRKKVLDFYQRACLSGYCSAFSYKPMHYSLSSHLHGKCIELLHAPGQGSLAASCDPGSTPLKISGRHDSWSSDEGIGEVVEDMAQALSGQIFMGMVSSQYQARLDIVRLIDGLVNACIRFVYFSMEDELRSKVFAEKMGLETGWNCHISLTPNGEEPECEVPPCSPSHAGSMRDDLHQASREDAEGMLLMEDEGPSDMISFQPTDSDVPSFLEDSNRAKLPRGIHQVRPHLQNIDNVPLLVPLFTDCTPETMCEMIQIMQEYGEVTCCLGSSANIRNSGLYLQSDISISLDPLYPSRCSWEMFGYVSGTLRTTATEKLAPLQLSSALNSLPCSMSFRQEECVGLIRLIEQARHSTYGIRKCFLFLLQCQLTLVIVQFMACLFQLPPLLSTTDILWLSCFVYPLLSVSLLGKPPDNSIMTVATGKNLHSIPKKTQHYFLVCFLVKFIPSCSCCILCFWFSLEKFCDISSYSNTTNCTGITVYSDSLGAPDWFGSFSGALLLAQKLSVCLIVLHTVIISISHVHRSKALWKRSPFRNRWWSLTLPILFLAQGLQTAIDLKLWTNSASPLTFHPKDIPLISWLLGTISLIIVLVINELVKLHEIRVRVRYQKRQKLQFETKLGMNSPF</sequence>
<feature type="transmembrane region" description="Helical" evidence="2">
    <location>
        <begin position="1235"/>
        <end position="1261"/>
    </location>
</feature>
<keyword evidence="4" id="KW-1185">Reference proteome</keyword>
<dbReference type="PANTHER" id="PTHR13219">
    <property type="entry name" value="TRANSMEMBRANE PROTEIN 94"/>
    <property type="match status" value="1"/>
</dbReference>
<dbReference type="Proteomes" id="UP001295444">
    <property type="component" value="Chromosome 06"/>
</dbReference>
<dbReference type="InterPro" id="IPR023298">
    <property type="entry name" value="ATPase_P-typ_TM_dom_sf"/>
</dbReference>
<evidence type="ECO:0000256" key="2">
    <source>
        <dbReference type="SAM" id="Phobius"/>
    </source>
</evidence>
<proteinExistence type="predicted"/>
<accession>A0AAD1SJX8</accession>
<reference evidence="3" key="1">
    <citation type="submission" date="2022-03" db="EMBL/GenBank/DDBJ databases">
        <authorList>
            <person name="Alioto T."/>
            <person name="Alioto T."/>
            <person name="Gomez Garrido J."/>
        </authorList>
    </citation>
    <scope>NUCLEOTIDE SEQUENCE</scope>
</reference>
<keyword evidence="2" id="KW-0472">Membrane</keyword>
<dbReference type="InterPro" id="IPR039720">
    <property type="entry name" value="TMEM94"/>
</dbReference>
<feature type="transmembrane region" description="Helical" evidence="2">
    <location>
        <begin position="1282"/>
        <end position="1300"/>
    </location>
</feature>
<evidence type="ECO:0000313" key="3">
    <source>
        <dbReference type="EMBL" id="CAH2302415.1"/>
    </source>
</evidence>
<dbReference type="PANTHER" id="PTHR13219:SF6">
    <property type="entry name" value="TRANSMEMBRANE PROTEIN 94"/>
    <property type="match status" value="1"/>
</dbReference>
<feature type="compositionally biased region" description="Polar residues" evidence="1">
    <location>
        <begin position="543"/>
        <end position="552"/>
    </location>
</feature>
<feature type="transmembrane region" description="Helical" evidence="2">
    <location>
        <begin position="1320"/>
        <end position="1341"/>
    </location>
</feature>
<feature type="transmembrane region" description="Helical" evidence="2">
    <location>
        <begin position="311"/>
        <end position="332"/>
    </location>
</feature>
<keyword evidence="2 3" id="KW-0812">Transmembrane</keyword>
<dbReference type="EMBL" id="OW240917">
    <property type="protein sequence ID" value="CAH2302415.1"/>
    <property type="molecule type" value="Genomic_DNA"/>
</dbReference>
<organism evidence="3 4">
    <name type="scientific">Pelobates cultripes</name>
    <name type="common">Western spadefoot toad</name>
    <dbReference type="NCBI Taxonomy" id="61616"/>
    <lineage>
        <taxon>Eukaryota</taxon>
        <taxon>Metazoa</taxon>
        <taxon>Chordata</taxon>
        <taxon>Craniata</taxon>
        <taxon>Vertebrata</taxon>
        <taxon>Euteleostomi</taxon>
        <taxon>Amphibia</taxon>
        <taxon>Batrachia</taxon>
        <taxon>Anura</taxon>
        <taxon>Pelobatoidea</taxon>
        <taxon>Pelobatidae</taxon>
        <taxon>Pelobates</taxon>
    </lineage>
</organism>
<feature type="transmembrane region" description="Helical" evidence="2">
    <location>
        <begin position="123"/>
        <end position="142"/>
    </location>
</feature>
<keyword evidence="2" id="KW-1133">Transmembrane helix</keyword>
<dbReference type="SUPFAM" id="SSF81665">
    <property type="entry name" value="Calcium ATPase, transmembrane domain M"/>
    <property type="match status" value="1"/>
</dbReference>
<protein>
    <submittedName>
        <fullName evidence="3">Transmembrane 94 isoform X1</fullName>
    </submittedName>
</protein>
<feature type="transmembrane region" description="Helical" evidence="2">
    <location>
        <begin position="1138"/>
        <end position="1155"/>
    </location>
</feature>
<feature type="compositionally biased region" description="Basic and acidic residues" evidence="1">
    <location>
        <begin position="12"/>
        <end position="26"/>
    </location>
</feature>
<name>A0AAD1SJX8_PELCU</name>
<feature type="transmembrane region" description="Helical" evidence="2">
    <location>
        <begin position="95"/>
        <end position="117"/>
    </location>
</feature>
<dbReference type="Gene3D" id="1.20.1110.10">
    <property type="entry name" value="Calcium-transporting ATPase, transmembrane domain"/>
    <property type="match status" value="1"/>
</dbReference>
<feature type="transmembrane region" description="Helical" evidence="2">
    <location>
        <begin position="1181"/>
        <end position="1205"/>
    </location>
</feature>
<feature type="transmembrane region" description="Helical" evidence="2">
    <location>
        <begin position="1107"/>
        <end position="1132"/>
    </location>
</feature>
<feature type="region of interest" description="Disordered" evidence="1">
    <location>
        <begin position="516"/>
        <end position="552"/>
    </location>
</feature>
<evidence type="ECO:0000256" key="1">
    <source>
        <dbReference type="SAM" id="MobiDB-lite"/>
    </source>
</evidence>
<feature type="transmembrane region" description="Helical" evidence="2">
    <location>
        <begin position="352"/>
        <end position="371"/>
    </location>
</feature>